<evidence type="ECO:0008006" key="3">
    <source>
        <dbReference type="Google" id="ProtNLM"/>
    </source>
</evidence>
<evidence type="ECO:0000313" key="1">
    <source>
        <dbReference type="EMBL" id="MFC5750825.1"/>
    </source>
</evidence>
<dbReference type="Proteomes" id="UP001596074">
    <property type="component" value="Unassembled WGS sequence"/>
</dbReference>
<dbReference type="RefSeq" id="WP_378286603.1">
    <property type="nucleotide sequence ID" value="NZ_JBHSON010000059.1"/>
</dbReference>
<name>A0ABW1ABX9_9ACTN</name>
<reference evidence="2" key="1">
    <citation type="journal article" date="2019" name="Int. J. Syst. Evol. Microbiol.">
        <title>The Global Catalogue of Microorganisms (GCM) 10K type strain sequencing project: providing services to taxonomists for standard genome sequencing and annotation.</title>
        <authorList>
            <consortium name="The Broad Institute Genomics Platform"/>
            <consortium name="The Broad Institute Genome Sequencing Center for Infectious Disease"/>
            <person name="Wu L."/>
            <person name="Ma J."/>
        </authorList>
    </citation>
    <scope>NUCLEOTIDE SEQUENCE [LARGE SCALE GENOMIC DNA]</scope>
    <source>
        <strain evidence="2">KCTC 42087</strain>
    </source>
</reference>
<gene>
    <name evidence="1" type="ORF">ACFPZN_34850</name>
</gene>
<dbReference type="EMBL" id="JBHSON010000059">
    <property type="protein sequence ID" value="MFC5750825.1"/>
    <property type="molecule type" value="Genomic_DNA"/>
</dbReference>
<protein>
    <recommendedName>
        <fullName evidence="3">NIPSNAP family containing protein</fullName>
    </recommendedName>
</protein>
<organism evidence="1 2">
    <name type="scientific">Actinomadura rugatobispora</name>
    <dbReference type="NCBI Taxonomy" id="1994"/>
    <lineage>
        <taxon>Bacteria</taxon>
        <taxon>Bacillati</taxon>
        <taxon>Actinomycetota</taxon>
        <taxon>Actinomycetes</taxon>
        <taxon>Streptosporangiales</taxon>
        <taxon>Thermomonosporaceae</taxon>
        <taxon>Actinomadura</taxon>
    </lineage>
</organism>
<sequence length="225" mass="24698">MSGRADIVGAHENRFRFAELIVDHGRREAAAGGPLQQIGTWILIGMTGRWQRVMALWEFTDGWDGFSALVEKTMVRPDPALAALYDGIEGLRSGGEDFLMLPGAGCPDRDGLAARGVAGSLMSYETVRVEPGAEEAYMEAVRDRWAPVAEGCGHRLIGNYRAAKTDGLVFTAWALERGDHARLARSAEARAWRESARTWARSWQEELWIAAPGSPLAGPETARRF</sequence>
<keyword evidence="2" id="KW-1185">Reference proteome</keyword>
<accession>A0ABW1ABX9</accession>
<evidence type="ECO:0000313" key="2">
    <source>
        <dbReference type="Proteomes" id="UP001596074"/>
    </source>
</evidence>
<proteinExistence type="predicted"/>
<comment type="caution">
    <text evidence="1">The sequence shown here is derived from an EMBL/GenBank/DDBJ whole genome shotgun (WGS) entry which is preliminary data.</text>
</comment>